<protein>
    <submittedName>
        <fullName evidence="2">Uncharacterized protein</fullName>
    </submittedName>
</protein>
<dbReference type="WBParaSite" id="nRc.2.0.1.t37219-RA">
    <property type="protein sequence ID" value="nRc.2.0.1.t37219-RA"/>
    <property type="gene ID" value="nRc.2.0.1.g37219"/>
</dbReference>
<keyword evidence="1" id="KW-1185">Reference proteome</keyword>
<name>A0A915KGZ5_ROMCU</name>
<evidence type="ECO:0000313" key="2">
    <source>
        <dbReference type="WBParaSite" id="nRc.2.0.1.t37219-RA"/>
    </source>
</evidence>
<evidence type="ECO:0000313" key="1">
    <source>
        <dbReference type="Proteomes" id="UP000887565"/>
    </source>
</evidence>
<reference evidence="2" key="1">
    <citation type="submission" date="2022-11" db="UniProtKB">
        <authorList>
            <consortium name="WormBaseParasite"/>
        </authorList>
    </citation>
    <scope>IDENTIFICATION</scope>
</reference>
<accession>A0A915KGZ5</accession>
<dbReference type="AlphaFoldDB" id="A0A915KGZ5"/>
<sequence>MRGGRICVTTKDGWLEGSPVGGNDLGGSAVYWINIEAVGGNDLVVTTVLVGADVRAVGRSDVVVRGSDVVDEVARSMSIGGAGGNGTLKTGFGGFFKASKCL</sequence>
<proteinExistence type="predicted"/>
<dbReference type="Proteomes" id="UP000887565">
    <property type="component" value="Unplaced"/>
</dbReference>
<organism evidence="1 2">
    <name type="scientific">Romanomermis culicivorax</name>
    <name type="common">Nematode worm</name>
    <dbReference type="NCBI Taxonomy" id="13658"/>
    <lineage>
        <taxon>Eukaryota</taxon>
        <taxon>Metazoa</taxon>
        <taxon>Ecdysozoa</taxon>
        <taxon>Nematoda</taxon>
        <taxon>Enoplea</taxon>
        <taxon>Dorylaimia</taxon>
        <taxon>Mermithida</taxon>
        <taxon>Mermithoidea</taxon>
        <taxon>Mermithidae</taxon>
        <taxon>Romanomermis</taxon>
    </lineage>
</organism>